<organism evidence="9 10">
    <name type="scientific">Salinimicrobium oceani</name>
    <dbReference type="NCBI Taxonomy" id="2722702"/>
    <lineage>
        <taxon>Bacteria</taxon>
        <taxon>Pseudomonadati</taxon>
        <taxon>Bacteroidota</taxon>
        <taxon>Flavobacteriia</taxon>
        <taxon>Flavobacteriales</taxon>
        <taxon>Flavobacteriaceae</taxon>
        <taxon>Salinimicrobium</taxon>
    </lineage>
</organism>
<feature type="domain" description="Peptidase M50" evidence="8">
    <location>
        <begin position="13"/>
        <end position="106"/>
    </location>
</feature>
<dbReference type="EMBL" id="JAAVJR010000007">
    <property type="protein sequence ID" value="NJW53749.1"/>
    <property type="molecule type" value="Genomic_DNA"/>
</dbReference>
<evidence type="ECO:0000259" key="8">
    <source>
        <dbReference type="Pfam" id="PF02163"/>
    </source>
</evidence>
<evidence type="ECO:0000313" key="9">
    <source>
        <dbReference type="EMBL" id="NJW53749.1"/>
    </source>
</evidence>
<dbReference type="InterPro" id="IPR008915">
    <property type="entry name" value="Peptidase_M50"/>
</dbReference>
<comment type="similarity">
    <text evidence="3">Belongs to the peptidase M50B family.</text>
</comment>
<sequence length="228" mass="26352">MFGFQDIPKFLLAFFLVLPLISILHEAGHVFFAWLMGAKNIRIVVGSGKPIFNRGILEVRQYYFWYGFCTFENIERKENLANILIFSGGAFFNLLSTGAVIFMVEQEVLEPGMLTYQFTYFSMYYVFFALLPMLYPGGNFSDGKIILELLKNKDEIIKERTYHVKWNTESNQWQILAHDGEVAASFETEEEAVDKARALAQENRPSRVILSTGEDEEKEIQNYPRIPL</sequence>
<evidence type="ECO:0000256" key="4">
    <source>
        <dbReference type="ARBA" id="ARBA00022692"/>
    </source>
</evidence>
<evidence type="ECO:0000256" key="1">
    <source>
        <dbReference type="ARBA" id="ARBA00001947"/>
    </source>
</evidence>
<feature type="transmembrane region" description="Helical" evidence="7">
    <location>
        <begin position="116"/>
        <end position="135"/>
    </location>
</feature>
<feature type="transmembrane region" description="Helical" evidence="7">
    <location>
        <begin position="12"/>
        <end position="35"/>
    </location>
</feature>
<evidence type="ECO:0000256" key="7">
    <source>
        <dbReference type="SAM" id="Phobius"/>
    </source>
</evidence>
<dbReference type="InterPro" id="IPR018691">
    <property type="entry name" value="DUF2188"/>
</dbReference>
<keyword evidence="5 7" id="KW-1133">Transmembrane helix</keyword>
<evidence type="ECO:0000313" key="10">
    <source>
        <dbReference type="Proteomes" id="UP000703674"/>
    </source>
</evidence>
<accession>A0ABX1CZR3</accession>
<keyword evidence="10" id="KW-1185">Reference proteome</keyword>
<comment type="cofactor">
    <cofactor evidence="1">
        <name>Zn(2+)</name>
        <dbReference type="ChEBI" id="CHEBI:29105"/>
    </cofactor>
</comment>
<keyword evidence="4 7" id="KW-0812">Transmembrane</keyword>
<protein>
    <submittedName>
        <fullName evidence="9">DUF2188 domain-containing protein</fullName>
    </submittedName>
</protein>
<dbReference type="Pfam" id="PF09954">
    <property type="entry name" value="DUF2188"/>
    <property type="match status" value="1"/>
</dbReference>
<dbReference type="Pfam" id="PF02163">
    <property type="entry name" value="Peptidase_M50"/>
    <property type="match status" value="1"/>
</dbReference>
<comment type="subcellular location">
    <subcellularLocation>
        <location evidence="2">Membrane</location>
        <topology evidence="2">Multi-pass membrane protein</topology>
    </subcellularLocation>
</comment>
<feature type="transmembrane region" description="Helical" evidence="7">
    <location>
        <begin position="83"/>
        <end position="104"/>
    </location>
</feature>
<reference evidence="9 10" key="1">
    <citation type="submission" date="2020-03" db="EMBL/GenBank/DDBJ databases">
        <title>Salinimicrobium sp. nov, isolated from SCS.</title>
        <authorList>
            <person name="Cao W.R."/>
        </authorList>
    </citation>
    <scope>NUCLEOTIDE SEQUENCE [LARGE SCALE GENOMIC DNA]</scope>
    <source>
        <strain evidence="10">J15B91</strain>
    </source>
</reference>
<evidence type="ECO:0000256" key="2">
    <source>
        <dbReference type="ARBA" id="ARBA00004141"/>
    </source>
</evidence>
<name>A0ABX1CZR3_9FLAO</name>
<gene>
    <name evidence="9" type="ORF">HC175_12545</name>
</gene>
<dbReference type="Proteomes" id="UP000703674">
    <property type="component" value="Unassembled WGS sequence"/>
</dbReference>
<evidence type="ECO:0000256" key="3">
    <source>
        <dbReference type="ARBA" id="ARBA00007931"/>
    </source>
</evidence>
<dbReference type="RefSeq" id="WP_168138850.1">
    <property type="nucleotide sequence ID" value="NZ_JAAVJR010000007.1"/>
</dbReference>
<evidence type="ECO:0000256" key="5">
    <source>
        <dbReference type="ARBA" id="ARBA00022989"/>
    </source>
</evidence>
<keyword evidence="6 7" id="KW-0472">Membrane</keyword>
<proteinExistence type="inferred from homology"/>
<evidence type="ECO:0000256" key="6">
    <source>
        <dbReference type="ARBA" id="ARBA00023136"/>
    </source>
</evidence>
<comment type="caution">
    <text evidence="9">The sequence shown here is derived from an EMBL/GenBank/DDBJ whole genome shotgun (WGS) entry which is preliminary data.</text>
</comment>